<dbReference type="RefSeq" id="WP_380560293.1">
    <property type="nucleotide sequence ID" value="NZ_JBHEZY010000039.1"/>
</dbReference>
<organism evidence="1 2">
    <name type="scientific">Streptacidiphilus alkalitolerans</name>
    <dbReference type="NCBI Taxonomy" id="3342712"/>
    <lineage>
        <taxon>Bacteria</taxon>
        <taxon>Bacillati</taxon>
        <taxon>Actinomycetota</taxon>
        <taxon>Actinomycetes</taxon>
        <taxon>Kitasatosporales</taxon>
        <taxon>Streptomycetaceae</taxon>
        <taxon>Streptacidiphilus</taxon>
    </lineage>
</organism>
<proteinExistence type="predicted"/>
<comment type="caution">
    <text evidence="1">The sequence shown here is derived from an EMBL/GenBank/DDBJ whole genome shotgun (WGS) entry which is preliminary data.</text>
</comment>
<evidence type="ECO:0000313" key="2">
    <source>
        <dbReference type="Proteomes" id="UP001592530"/>
    </source>
</evidence>
<dbReference type="EMBL" id="JBHEZY010000039">
    <property type="protein sequence ID" value="MFC1436569.1"/>
    <property type="molecule type" value="Genomic_DNA"/>
</dbReference>
<gene>
    <name evidence="1" type="ORF">ACEZDB_38650</name>
</gene>
<name>A0ABV6XED7_9ACTN</name>
<sequence length="125" mass="12673">MALKNLPLDAAKLGTALCIAVAVKADALTGEIKKDTDGVTQYLVSVAVAPTGQRAALIDVTVSGEPRDLIIGTHVGFRDLEALFWEMNGRSGIAFRAAAVVPAMPPLAPEAAPAAPAAAGRGAAK</sequence>
<protein>
    <submittedName>
        <fullName evidence="1">Uncharacterized protein</fullName>
    </submittedName>
</protein>
<dbReference type="Proteomes" id="UP001592530">
    <property type="component" value="Unassembled WGS sequence"/>
</dbReference>
<accession>A0ABV6XED7</accession>
<reference evidence="1 2" key="1">
    <citation type="submission" date="2024-09" db="EMBL/GenBank/DDBJ databases">
        <authorList>
            <person name="Lee S.D."/>
        </authorList>
    </citation>
    <scope>NUCLEOTIDE SEQUENCE [LARGE SCALE GENOMIC DNA]</scope>
    <source>
        <strain evidence="1 2">N1-3</strain>
    </source>
</reference>
<evidence type="ECO:0000313" key="1">
    <source>
        <dbReference type="EMBL" id="MFC1436569.1"/>
    </source>
</evidence>